<comment type="caution">
    <text evidence="2">The sequence shown here is derived from an EMBL/GenBank/DDBJ whole genome shotgun (WGS) entry which is preliminary data.</text>
</comment>
<feature type="domain" description="NTF2" evidence="1">
    <location>
        <begin position="16"/>
        <end position="168"/>
    </location>
</feature>
<evidence type="ECO:0000313" key="3">
    <source>
        <dbReference type="Proteomes" id="UP000572754"/>
    </source>
</evidence>
<evidence type="ECO:0000313" key="2">
    <source>
        <dbReference type="EMBL" id="KAF5688869.1"/>
    </source>
</evidence>
<evidence type="ECO:0000259" key="1">
    <source>
        <dbReference type="PROSITE" id="PS50177"/>
    </source>
</evidence>
<reference evidence="2 3" key="2">
    <citation type="submission" date="2020-05" db="EMBL/GenBank/DDBJ databases">
        <title>Identification and distribution of gene clusters putatively required for synthesis of sphingolipid metabolism inhibitors in phylogenetically diverse species of the filamentous fungus Fusarium.</title>
        <authorList>
            <person name="Kim H.-S."/>
            <person name="Busman M."/>
            <person name="Brown D.W."/>
            <person name="Divon H."/>
            <person name="Uhlig S."/>
            <person name="Proctor R.H."/>
        </authorList>
    </citation>
    <scope>NUCLEOTIDE SEQUENCE [LARGE SCALE GENOMIC DNA]</scope>
    <source>
        <strain evidence="2 3">NRRL 25331</strain>
    </source>
</reference>
<name>A0A8H5UE92_FUSCI</name>
<reference evidence="3" key="1">
    <citation type="journal article" date="2020" name="BMC Genomics">
        <title>Correction to: Identification and distribution of gene clusters required for synthesis of sphingolipid metabolism inhibitors in diverse species of the filamentous fungus Fusarium.</title>
        <authorList>
            <person name="Kim H.S."/>
            <person name="Lohmar J.M."/>
            <person name="Busman M."/>
            <person name="Brown D.W."/>
            <person name="Naumann T.A."/>
            <person name="Divon H.H."/>
            <person name="Lysoe E."/>
            <person name="Uhlig S."/>
            <person name="Proctor R.H."/>
        </authorList>
    </citation>
    <scope>NUCLEOTIDE SEQUENCE [LARGE SCALE GENOMIC DNA]</scope>
    <source>
        <strain evidence="3">NRRL 25331</strain>
    </source>
</reference>
<dbReference type="AlphaFoldDB" id="A0A8H5UE92"/>
<dbReference type="SUPFAM" id="SSF54427">
    <property type="entry name" value="NTF2-like"/>
    <property type="match status" value="1"/>
</dbReference>
<gene>
    <name evidence="2" type="ORF">FCIRC_1678</name>
</gene>
<proteinExistence type="predicted"/>
<dbReference type="Gene3D" id="3.10.450.50">
    <property type="match status" value="1"/>
</dbReference>
<accession>A0A8H5UE92</accession>
<protein>
    <submittedName>
        <fullName evidence="2">Nuclear transport factor 2 eukaryote</fullName>
    </submittedName>
</protein>
<dbReference type="InterPro" id="IPR018222">
    <property type="entry name" value="Nuclear_transport_factor_2_euk"/>
</dbReference>
<dbReference type="InterPro" id="IPR032710">
    <property type="entry name" value="NTF2-like_dom_sf"/>
</dbReference>
<keyword evidence="3" id="KW-1185">Reference proteome</keyword>
<dbReference type="PROSITE" id="PS50177">
    <property type="entry name" value="NTF2_DOMAIN"/>
    <property type="match status" value="1"/>
</dbReference>
<organism evidence="2 3">
    <name type="scientific">Fusarium circinatum</name>
    <name type="common">Pitch canker fungus</name>
    <name type="synonym">Gibberella circinata</name>
    <dbReference type="NCBI Taxonomy" id="48490"/>
    <lineage>
        <taxon>Eukaryota</taxon>
        <taxon>Fungi</taxon>
        <taxon>Dikarya</taxon>
        <taxon>Ascomycota</taxon>
        <taxon>Pezizomycotina</taxon>
        <taxon>Sordariomycetes</taxon>
        <taxon>Hypocreomycetidae</taxon>
        <taxon>Hypocreales</taxon>
        <taxon>Nectriaceae</taxon>
        <taxon>Fusarium</taxon>
        <taxon>Fusarium fujikuroi species complex</taxon>
    </lineage>
</organism>
<dbReference type="EMBL" id="JAAQPE010000055">
    <property type="protein sequence ID" value="KAF5688869.1"/>
    <property type="molecule type" value="Genomic_DNA"/>
</dbReference>
<dbReference type="Proteomes" id="UP000572754">
    <property type="component" value="Unassembled WGS sequence"/>
</dbReference>
<sequence>MSGPTLATEVQTSSDAAEIFTSNYYQAINRQKDILPFYINSSQRYPIAADISINGAVLPTPDDYSKLLEAQGKDAHYEIESFDAHVLNPNFTMGAPENIFDSAKKEKSGDKMSILVTVMGRVQFGKGREAPQKMFNETFVLVPNWESMVKNPPRGVKKWLVMSQNFRALFGKTKRALNEDNSHANSAKKPRGQKP</sequence>